<organism evidence="1 2">
    <name type="scientific">Fusarium oxysporum f. sp. cepae</name>
    <dbReference type="NCBI Taxonomy" id="396571"/>
    <lineage>
        <taxon>Eukaryota</taxon>
        <taxon>Fungi</taxon>
        <taxon>Dikarya</taxon>
        <taxon>Ascomycota</taxon>
        <taxon>Pezizomycotina</taxon>
        <taxon>Sordariomycetes</taxon>
        <taxon>Hypocreomycetidae</taxon>
        <taxon>Hypocreales</taxon>
        <taxon>Nectriaceae</taxon>
        <taxon>Fusarium</taxon>
        <taxon>Fusarium oxysporum species complex</taxon>
    </lineage>
</organism>
<comment type="caution">
    <text evidence="1">The sequence shown here is derived from an EMBL/GenBank/DDBJ whole genome shotgun (WGS) entry which is preliminary data.</text>
</comment>
<proteinExistence type="predicted"/>
<evidence type="ECO:0000313" key="1">
    <source>
        <dbReference type="EMBL" id="RKK07055.1"/>
    </source>
</evidence>
<name>A0A3L6MRQ6_FUSOX</name>
<protein>
    <submittedName>
        <fullName evidence="1">Uncharacterized protein</fullName>
    </submittedName>
</protein>
<evidence type="ECO:0000313" key="2">
    <source>
        <dbReference type="Proteomes" id="UP000270866"/>
    </source>
</evidence>
<sequence>MSNPRSSSRYRDGHTRNQGLGVLIAEDAGLSAAKRNLSAVPVVGGESNANIRHLHIAVHQLANTLMKPRLLQLQLQLQRPDSH</sequence>
<dbReference type="Proteomes" id="UP000270866">
    <property type="component" value="Unassembled WGS sequence"/>
</dbReference>
<reference evidence="1 2" key="1">
    <citation type="journal article" date="2018" name="Sci. Rep.">
        <title>Characterisation of pathogen-specific regions and novel effector candidates in Fusarium oxysporum f. sp. cepae.</title>
        <authorList>
            <person name="Armitage A.D."/>
            <person name="Taylor A."/>
            <person name="Sobczyk M.K."/>
            <person name="Baxter L."/>
            <person name="Greenfield B.P."/>
            <person name="Bates H.J."/>
            <person name="Wilson F."/>
            <person name="Jackson A.C."/>
            <person name="Ott S."/>
            <person name="Harrison R.J."/>
            <person name="Clarkson J.P."/>
        </authorList>
    </citation>
    <scope>NUCLEOTIDE SEQUENCE [LARGE SCALE GENOMIC DNA]</scope>
    <source>
        <strain evidence="1 2">FoC_Fus2</strain>
    </source>
</reference>
<accession>A0A3L6MRQ6</accession>
<dbReference type="AlphaFoldDB" id="A0A3L6MRQ6"/>
<dbReference type="EMBL" id="MRCU01000018">
    <property type="protein sequence ID" value="RKK07055.1"/>
    <property type="molecule type" value="Genomic_DNA"/>
</dbReference>
<gene>
    <name evidence="1" type="ORF">BFJ65_g18222</name>
</gene>